<protein>
    <submittedName>
        <fullName evidence="2">GNAT family protein</fullName>
        <ecNumber evidence="2">2.-.-.-</ecNumber>
    </submittedName>
</protein>
<feature type="domain" description="N-acetyltransferase" evidence="1">
    <location>
        <begin position="7"/>
        <end position="171"/>
    </location>
</feature>
<dbReference type="InterPro" id="IPR016181">
    <property type="entry name" value="Acyl_CoA_acyltransferase"/>
</dbReference>
<dbReference type="EC" id="2.-.-.-" evidence="2"/>
<reference evidence="2 3" key="1">
    <citation type="submission" date="2023-04" db="EMBL/GenBank/DDBJ databases">
        <title>Genome sequence of Halobacillus naozhouensis KACC 21980.</title>
        <authorList>
            <person name="Kim S."/>
            <person name="Heo J."/>
            <person name="Kwon S.-W."/>
        </authorList>
    </citation>
    <scope>NUCLEOTIDE SEQUENCE [LARGE SCALE GENOMIC DNA]</scope>
    <source>
        <strain evidence="2 3">KCTC 13234</strain>
    </source>
</reference>
<keyword evidence="2" id="KW-0808">Transferase</keyword>
<keyword evidence="3" id="KW-1185">Reference proteome</keyword>
<dbReference type="EMBL" id="CP121671">
    <property type="protein sequence ID" value="WFT75515.1"/>
    <property type="molecule type" value="Genomic_DNA"/>
</dbReference>
<evidence type="ECO:0000259" key="1">
    <source>
        <dbReference type="PROSITE" id="PS51186"/>
    </source>
</evidence>
<dbReference type="PANTHER" id="PTHR43415:SF3">
    <property type="entry name" value="GNAT-FAMILY ACETYLTRANSFERASE"/>
    <property type="match status" value="1"/>
</dbReference>
<dbReference type="SUPFAM" id="SSF55729">
    <property type="entry name" value="Acyl-CoA N-acyltransferases (Nat)"/>
    <property type="match status" value="1"/>
</dbReference>
<name>A0ABY8J435_9BACI</name>
<dbReference type="PANTHER" id="PTHR43415">
    <property type="entry name" value="SPERMIDINE N(1)-ACETYLTRANSFERASE"/>
    <property type="match status" value="1"/>
</dbReference>
<dbReference type="RefSeq" id="WP_283077481.1">
    <property type="nucleotide sequence ID" value="NZ_CP121671.1"/>
</dbReference>
<accession>A0ABY8J435</accession>
<sequence length="176" mass="20487">MFSSKRINLRKVNEGDADIYHKWRNNPVVMENTSPSLDVYTLEETEEFIRVITGSGDSKCYMIELNDQDKSIGIVSLINIDYKNRNAECIIDIGEKDYWSNGYGREAMGLVLNYSFLEMNLHKVYLRVFSFNHRAIKLYEKVGFVKEGEHKDHLFRNGQWHGVTSMAIFQEGYLKG</sequence>
<dbReference type="Gene3D" id="3.40.630.30">
    <property type="match status" value="1"/>
</dbReference>
<dbReference type="InterPro" id="IPR000182">
    <property type="entry name" value="GNAT_dom"/>
</dbReference>
<gene>
    <name evidence="2" type="ORF">P9989_03710</name>
</gene>
<evidence type="ECO:0000313" key="3">
    <source>
        <dbReference type="Proteomes" id="UP001221597"/>
    </source>
</evidence>
<dbReference type="Pfam" id="PF13302">
    <property type="entry name" value="Acetyltransf_3"/>
    <property type="match status" value="1"/>
</dbReference>
<evidence type="ECO:0000313" key="2">
    <source>
        <dbReference type="EMBL" id="WFT75515.1"/>
    </source>
</evidence>
<dbReference type="GO" id="GO:0016740">
    <property type="term" value="F:transferase activity"/>
    <property type="evidence" value="ECO:0007669"/>
    <property type="project" value="UniProtKB-KW"/>
</dbReference>
<organism evidence="2 3">
    <name type="scientific">Halobacillus naozhouensis</name>
    <dbReference type="NCBI Taxonomy" id="554880"/>
    <lineage>
        <taxon>Bacteria</taxon>
        <taxon>Bacillati</taxon>
        <taxon>Bacillota</taxon>
        <taxon>Bacilli</taxon>
        <taxon>Bacillales</taxon>
        <taxon>Bacillaceae</taxon>
        <taxon>Halobacillus</taxon>
    </lineage>
</organism>
<dbReference type="PROSITE" id="PS51186">
    <property type="entry name" value="GNAT"/>
    <property type="match status" value="1"/>
</dbReference>
<proteinExistence type="predicted"/>
<dbReference type="Proteomes" id="UP001221597">
    <property type="component" value="Chromosome"/>
</dbReference>